<dbReference type="InterPro" id="IPR018766">
    <property type="entry name" value="Zinicin_2"/>
</dbReference>
<gene>
    <name evidence="2" type="ORF">NCTC11923_00981</name>
</gene>
<accession>A0A448KBQ0</accession>
<keyword evidence="3" id="KW-1185">Reference proteome</keyword>
<evidence type="ECO:0000256" key="1">
    <source>
        <dbReference type="SAM" id="MobiDB-lite"/>
    </source>
</evidence>
<feature type="region of interest" description="Disordered" evidence="1">
    <location>
        <begin position="1"/>
        <end position="24"/>
    </location>
</feature>
<dbReference type="NCBIfam" id="TIGR03883">
    <property type="entry name" value="DUF2342_F420"/>
    <property type="match status" value="1"/>
</dbReference>
<reference evidence="2 3" key="1">
    <citation type="submission" date="2018-12" db="EMBL/GenBank/DDBJ databases">
        <authorList>
            <consortium name="Pathogen Informatics"/>
        </authorList>
    </citation>
    <scope>NUCLEOTIDE SEQUENCE [LARGE SCALE GENOMIC DNA]</scope>
    <source>
        <strain evidence="2 3">NCTC11923</strain>
    </source>
</reference>
<dbReference type="Gene3D" id="1.20.150.30">
    <property type="entry name" value="Zincin-like metallopeptidase, N-terminal domain"/>
    <property type="match status" value="1"/>
</dbReference>
<dbReference type="EMBL" id="LR134363">
    <property type="protein sequence ID" value="VEG74347.1"/>
    <property type="molecule type" value="Genomic_DNA"/>
</dbReference>
<dbReference type="AlphaFoldDB" id="A0A448KBQ0"/>
<dbReference type="SUPFAM" id="SSF55486">
    <property type="entry name" value="Metalloproteases ('zincins'), catalytic domain"/>
    <property type="match status" value="1"/>
</dbReference>
<dbReference type="RefSeq" id="WP_084500923.1">
    <property type="nucleotide sequence ID" value="NZ_LR134363.1"/>
</dbReference>
<dbReference type="PANTHER" id="PTHR39420:SF1">
    <property type="entry name" value="HYDROLASE"/>
    <property type="match status" value="1"/>
</dbReference>
<dbReference type="InterPro" id="IPR042271">
    <property type="entry name" value="Zinicin_2_N"/>
</dbReference>
<evidence type="ECO:0000313" key="3">
    <source>
        <dbReference type="Proteomes" id="UP000276899"/>
    </source>
</evidence>
<protein>
    <submittedName>
        <fullName evidence="2">Uncharacterized conserved protein</fullName>
    </submittedName>
</protein>
<organism evidence="2 3">
    <name type="scientific">Actinomyces slackii</name>
    <dbReference type="NCBI Taxonomy" id="52774"/>
    <lineage>
        <taxon>Bacteria</taxon>
        <taxon>Bacillati</taxon>
        <taxon>Actinomycetota</taxon>
        <taxon>Actinomycetes</taxon>
        <taxon>Actinomycetales</taxon>
        <taxon>Actinomycetaceae</taxon>
        <taxon>Actinomyces</taxon>
    </lineage>
</organism>
<proteinExistence type="predicted"/>
<evidence type="ECO:0000313" key="2">
    <source>
        <dbReference type="EMBL" id="VEG74347.1"/>
    </source>
</evidence>
<dbReference type="STRING" id="1278298.GCA_000428685_02580"/>
<dbReference type="NCBIfam" id="TIGR03624">
    <property type="entry name" value="putative hydrolase"/>
    <property type="match status" value="1"/>
</dbReference>
<dbReference type="Proteomes" id="UP000276899">
    <property type="component" value="Chromosome"/>
</dbReference>
<name>A0A448KBQ0_9ACTO</name>
<dbReference type="InterPro" id="IPR022454">
    <property type="entry name" value="CHP03883_F420-assoc"/>
</dbReference>
<dbReference type="KEGG" id="asla:NCTC11923_00981"/>
<dbReference type="PANTHER" id="PTHR39420">
    <property type="match status" value="1"/>
</dbReference>
<sequence>MSEHRKSRQGESAGRAAARAPREPWRLAARAGAPGGEAAGEAVALGEEGTAAGLIDWQAVDRMAALVPPGPVVSRQVRAGTVAVLRRSALQAPEWIAEITGLRRAAAQVASHTDLRVVDRAGLIRASAASLRGLMAAVPAPPAARLTRTAGAVEVAGALSLISTRLLGQVLPGTHALTADPAPGGAGEPTPRLLLVAPNVLAVRRRLDLDLLDLPTWVALHETTHAIQLAAAPWLSEYLVGQARDVLRAVVRSIGGQDQHPALSRRMGRIGLGAVLAGKGPALDELLSASERAGLASLVAALTLLEGHAEAVLDSVGPTRIPSVHRLRAVLSRTGSDTLGVGPGLGVGSLLHRLVSLDAKEAQYVDGVAFARAVIARAGHEGLNRVWDGPELLPGPAEISRPDLWLERVG</sequence>
<dbReference type="Pfam" id="PF10103">
    <property type="entry name" value="Zincin_2"/>
    <property type="match status" value="1"/>
</dbReference>